<feature type="domain" description="Response regulatory" evidence="11">
    <location>
        <begin position="799"/>
        <end position="915"/>
    </location>
</feature>
<dbReference type="Gene3D" id="3.30.450.20">
    <property type="entry name" value="PAS domain"/>
    <property type="match status" value="2"/>
</dbReference>
<dbReference type="InterPro" id="IPR003594">
    <property type="entry name" value="HATPase_dom"/>
</dbReference>
<dbReference type="FunFam" id="1.10.287.130:FF:000001">
    <property type="entry name" value="Two-component sensor histidine kinase"/>
    <property type="match status" value="1"/>
</dbReference>
<evidence type="ECO:0000259" key="13">
    <source>
        <dbReference type="PROSITE" id="PS50113"/>
    </source>
</evidence>
<feature type="modified residue" description="4-aspartylphosphate" evidence="8">
    <location>
        <position position="848"/>
    </location>
</feature>
<dbReference type="InterPro" id="IPR005467">
    <property type="entry name" value="His_kinase_dom"/>
</dbReference>
<dbReference type="SUPFAM" id="SSF55781">
    <property type="entry name" value="GAF domain-like"/>
    <property type="match status" value="1"/>
</dbReference>
<dbReference type="Gene3D" id="3.30.565.10">
    <property type="entry name" value="Histidine kinase-like ATPase, C-terminal domain"/>
    <property type="match status" value="1"/>
</dbReference>
<comment type="caution">
    <text evidence="8">Lacks conserved residue(s) required for the propagation of feature annotation.</text>
</comment>
<dbReference type="EC" id="2.7.13.3" evidence="2"/>
<dbReference type="InterPro" id="IPR029016">
    <property type="entry name" value="GAF-like_dom_sf"/>
</dbReference>
<dbReference type="InterPro" id="IPR000014">
    <property type="entry name" value="PAS"/>
</dbReference>
<dbReference type="InterPro" id="IPR011006">
    <property type="entry name" value="CheY-like_superfamily"/>
</dbReference>
<dbReference type="Pfam" id="PF00072">
    <property type="entry name" value="Response_reg"/>
    <property type="match status" value="2"/>
</dbReference>
<dbReference type="PANTHER" id="PTHR43047:SF72">
    <property type="entry name" value="OSMOSENSING HISTIDINE PROTEIN KINASE SLN1"/>
    <property type="match status" value="1"/>
</dbReference>
<dbReference type="InterPro" id="IPR003661">
    <property type="entry name" value="HisK_dim/P_dom"/>
</dbReference>
<feature type="domain" description="PAC" evidence="13">
    <location>
        <begin position="392"/>
        <end position="445"/>
    </location>
</feature>
<evidence type="ECO:0000259" key="10">
    <source>
        <dbReference type="PROSITE" id="PS50109"/>
    </source>
</evidence>
<dbReference type="InterPro" id="IPR004358">
    <property type="entry name" value="Sig_transdc_His_kin-like_C"/>
</dbReference>
<evidence type="ECO:0000256" key="3">
    <source>
        <dbReference type="ARBA" id="ARBA00022553"/>
    </source>
</evidence>
<feature type="domain" description="PAS" evidence="12">
    <location>
        <begin position="198"/>
        <end position="268"/>
    </location>
</feature>
<dbReference type="SUPFAM" id="SSF52172">
    <property type="entry name" value="CheY-like"/>
    <property type="match status" value="2"/>
</dbReference>
<dbReference type="Pfam" id="PF08448">
    <property type="entry name" value="PAS_4"/>
    <property type="match status" value="1"/>
</dbReference>
<dbReference type="CDD" id="cd00082">
    <property type="entry name" value="HisKA"/>
    <property type="match status" value="1"/>
</dbReference>
<dbReference type="InterPro" id="IPR036097">
    <property type="entry name" value="HisK_dim/P_sf"/>
</dbReference>
<dbReference type="GO" id="GO:0005886">
    <property type="term" value="C:plasma membrane"/>
    <property type="evidence" value="ECO:0007669"/>
    <property type="project" value="TreeGrafter"/>
</dbReference>
<dbReference type="InterPro" id="IPR035965">
    <property type="entry name" value="PAS-like_dom_sf"/>
</dbReference>
<feature type="domain" description="PAS" evidence="12">
    <location>
        <begin position="318"/>
        <end position="367"/>
    </location>
</feature>
<dbReference type="CDD" id="cd00156">
    <property type="entry name" value="REC"/>
    <property type="match status" value="2"/>
</dbReference>
<dbReference type="PROSITE" id="PS50109">
    <property type="entry name" value="HIS_KIN"/>
    <property type="match status" value="1"/>
</dbReference>
<dbReference type="SUPFAM" id="SSF47384">
    <property type="entry name" value="Homodimeric domain of signal transducing histidine kinase"/>
    <property type="match status" value="1"/>
</dbReference>
<dbReference type="InterPro" id="IPR003018">
    <property type="entry name" value="GAF"/>
</dbReference>
<dbReference type="SMART" id="SM00448">
    <property type="entry name" value="REC"/>
    <property type="match status" value="2"/>
</dbReference>
<keyword evidence="9" id="KW-0175">Coiled coil</keyword>
<evidence type="ECO:0000259" key="12">
    <source>
        <dbReference type="PROSITE" id="PS50112"/>
    </source>
</evidence>
<evidence type="ECO:0000256" key="1">
    <source>
        <dbReference type="ARBA" id="ARBA00000085"/>
    </source>
</evidence>
<dbReference type="SMART" id="SM00091">
    <property type="entry name" value="PAS"/>
    <property type="match status" value="2"/>
</dbReference>
<dbReference type="GO" id="GO:0000155">
    <property type="term" value="F:phosphorelay sensor kinase activity"/>
    <property type="evidence" value="ECO:0007669"/>
    <property type="project" value="InterPro"/>
</dbReference>
<evidence type="ECO:0000256" key="7">
    <source>
        <dbReference type="ARBA" id="ARBA00023136"/>
    </source>
</evidence>
<dbReference type="GO" id="GO:0009927">
    <property type="term" value="F:histidine phosphotransfer kinase activity"/>
    <property type="evidence" value="ECO:0007669"/>
    <property type="project" value="TreeGrafter"/>
</dbReference>
<dbReference type="SUPFAM" id="SSF55874">
    <property type="entry name" value="ATPase domain of HSP90 chaperone/DNA topoisomerase II/histidine kinase"/>
    <property type="match status" value="1"/>
</dbReference>
<dbReference type="PROSITE" id="PS50110">
    <property type="entry name" value="RESPONSE_REGULATORY"/>
    <property type="match status" value="2"/>
</dbReference>
<dbReference type="InterPro" id="IPR001789">
    <property type="entry name" value="Sig_transdc_resp-reg_receiver"/>
</dbReference>
<dbReference type="Pfam" id="PF13426">
    <property type="entry name" value="PAS_9"/>
    <property type="match status" value="1"/>
</dbReference>
<accession>A0A6J4V6I5</accession>
<keyword evidence="7" id="KW-0472">Membrane</keyword>
<sequence>MKAPLPQDEAARLEVLHQYAILDTDPEAAFDDFTRLAAHICGTPIALVSLIDDCRQWFKAKVGLEAQSTSRDIAFCSHAIHQPDQVLIVPDTHLDERFATNPLVISHPHIRFYAGAPLITPEGYAIGTLCVIDQRPRQLTPEQVESLRALSRQVITQLELRRNLIDLTQMTTRLQQAEQARVQLLAQEQAARAAAEAAHNQVTNILESVTDAFFALDDQWRFTYLNQHAELLMHRTREELLGKNLWDEFPEAVDSIFYQKYHQAVAQQVSLEFEAFYAPFDQWLEVHAYPSPDGLSIYFRNITERKQIAQTLQRAASENLRLARAINSVSNGVVITDPHQADNPIIYINPAFLRMTRYSLNEVMGRNCRFLQGSETDPRAIAEIRKAIAARKELQITLLNYRKDGQAFWNELKLAPVLSEGELLYFVGVQTDVSDRYTIERMKDEFIAVVSHELRTPLTSIRGALGLLASGFLHSQPEKGQRMLDIAVSNTDRLVRLINDILDIERIESGKVVMAKQTCEVAYLIQQAADALQPLTQTGITLSISSISAWVWADPDRIIQTLTNLLSNAIKFSPRGATVWLRATRQDEEILFQVQDQGRGIPADRLEAIFGRFQQVDASDSRKKGGTGLGLAICRSIVQQHGGRIWAESTLGEGSTFSFVLPALRETTLPPEIASGPQVLLCDDDASIRTVVKTMLEQQGYQVVAVGSGEQAVEQATRSRPDVILLNLVMPQMNGWETMATLKERATTSNIPIILISGLHPDQQSPQPDVIDWIVKPPDERRLFQALERALSLQGKQARVLIVEDDLDLARVLVAMFERHGIQTFHARTGHEAIQLSQTILPDLLVLDLVLPEGDGFAVVDWLRHHNRLCQVPLVVYTAADLGSAERQRLKLGQTLFLTKGRISSKEFEQQVIYLLRRVICVSKDSSGDKANVGD</sequence>
<evidence type="ECO:0000256" key="9">
    <source>
        <dbReference type="SAM" id="Coils"/>
    </source>
</evidence>
<dbReference type="SMART" id="SM00086">
    <property type="entry name" value="PAC"/>
    <property type="match status" value="1"/>
</dbReference>
<keyword evidence="6" id="KW-0902">Two-component regulatory system</keyword>
<dbReference type="Pfam" id="PF01590">
    <property type="entry name" value="GAF"/>
    <property type="match status" value="1"/>
</dbReference>
<protein>
    <recommendedName>
        <fullName evidence="2">histidine kinase</fullName>
        <ecNumber evidence="2">2.7.13.3</ecNumber>
    </recommendedName>
</protein>
<keyword evidence="3 8" id="KW-0597">Phosphoprotein</keyword>
<dbReference type="PROSITE" id="PS50113">
    <property type="entry name" value="PAC"/>
    <property type="match status" value="1"/>
</dbReference>
<dbReference type="FunFam" id="3.30.565.10:FF:000006">
    <property type="entry name" value="Sensor histidine kinase WalK"/>
    <property type="match status" value="1"/>
</dbReference>
<evidence type="ECO:0000256" key="8">
    <source>
        <dbReference type="PROSITE-ProRule" id="PRU00169"/>
    </source>
</evidence>
<dbReference type="PROSITE" id="PS50112">
    <property type="entry name" value="PAS"/>
    <property type="match status" value="2"/>
</dbReference>
<dbReference type="Gene3D" id="3.30.450.40">
    <property type="match status" value="1"/>
</dbReference>
<dbReference type="Pfam" id="PF02518">
    <property type="entry name" value="HATPase_c"/>
    <property type="match status" value="1"/>
</dbReference>
<comment type="catalytic activity">
    <reaction evidence="1">
        <text>ATP + protein L-histidine = ADP + protein N-phospho-L-histidine.</text>
        <dbReference type="EC" id="2.7.13.3"/>
    </reaction>
</comment>
<dbReference type="AlphaFoldDB" id="A0A6J4V6I5"/>
<keyword evidence="5 14" id="KW-0418">Kinase</keyword>
<dbReference type="Gene3D" id="1.10.287.130">
    <property type="match status" value="1"/>
</dbReference>
<dbReference type="InterPro" id="IPR001610">
    <property type="entry name" value="PAC"/>
</dbReference>
<feature type="domain" description="Response regulatory" evidence="11">
    <location>
        <begin position="678"/>
        <end position="791"/>
    </location>
</feature>
<dbReference type="Pfam" id="PF00512">
    <property type="entry name" value="HisKA"/>
    <property type="match status" value="1"/>
</dbReference>
<dbReference type="SMART" id="SM00387">
    <property type="entry name" value="HATPase_c"/>
    <property type="match status" value="1"/>
</dbReference>
<evidence type="ECO:0000256" key="2">
    <source>
        <dbReference type="ARBA" id="ARBA00012438"/>
    </source>
</evidence>
<keyword evidence="4" id="KW-0808">Transferase</keyword>
<dbReference type="PANTHER" id="PTHR43047">
    <property type="entry name" value="TWO-COMPONENT HISTIDINE PROTEIN KINASE"/>
    <property type="match status" value="1"/>
</dbReference>
<dbReference type="SMART" id="SM00065">
    <property type="entry name" value="GAF"/>
    <property type="match status" value="1"/>
</dbReference>
<dbReference type="InterPro" id="IPR013656">
    <property type="entry name" value="PAS_4"/>
</dbReference>
<dbReference type="InterPro" id="IPR000700">
    <property type="entry name" value="PAS-assoc_C"/>
</dbReference>
<dbReference type="Gene3D" id="3.40.50.2300">
    <property type="match status" value="2"/>
</dbReference>
<evidence type="ECO:0000256" key="5">
    <source>
        <dbReference type="ARBA" id="ARBA00022777"/>
    </source>
</evidence>
<feature type="coiled-coil region" evidence="9">
    <location>
        <begin position="167"/>
        <end position="194"/>
    </location>
</feature>
<feature type="domain" description="Histidine kinase" evidence="10">
    <location>
        <begin position="449"/>
        <end position="665"/>
    </location>
</feature>
<evidence type="ECO:0000313" key="14">
    <source>
        <dbReference type="EMBL" id="CAA9567784.1"/>
    </source>
</evidence>
<dbReference type="CDD" id="cd00130">
    <property type="entry name" value="PAS"/>
    <property type="match status" value="2"/>
</dbReference>
<evidence type="ECO:0000256" key="6">
    <source>
        <dbReference type="ARBA" id="ARBA00023012"/>
    </source>
</evidence>
<dbReference type="SUPFAM" id="SSF55785">
    <property type="entry name" value="PYP-like sensor domain (PAS domain)"/>
    <property type="match status" value="2"/>
</dbReference>
<proteinExistence type="predicted"/>
<reference evidence="14" key="1">
    <citation type="submission" date="2020-02" db="EMBL/GenBank/DDBJ databases">
        <authorList>
            <person name="Meier V. D."/>
        </authorList>
    </citation>
    <scope>NUCLEOTIDE SEQUENCE</scope>
    <source>
        <strain evidence="14">AVDCRST_MAG81</strain>
    </source>
</reference>
<dbReference type="InterPro" id="IPR036890">
    <property type="entry name" value="HATPase_C_sf"/>
</dbReference>
<dbReference type="NCBIfam" id="TIGR00229">
    <property type="entry name" value="sensory_box"/>
    <property type="match status" value="2"/>
</dbReference>
<organism evidence="14">
    <name type="scientific">uncultured Synechococcales cyanobacterium</name>
    <dbReference type="NCBI Taxonomy" id="1936017"/>
    <lineage>
        <taxon>Bacteria</taxon>
        <taxon>Bacillati</taxon>
        <taxon>Cyanobacteriota</taxon>
        <taxon>Cyanophyceae</taxon>
        <taxon>Synechococcales</taxon>
        <taxon>environmental samples</taxon>
    </lineage>
</organism>
<dbReference type="SMART" id="SM00388">
    <property type="entry name" value="HisKA"/>
    <property type="match status" value="1"/>
</dbReference>
<name>A0A6J4V6I5_9CYAN</name>
<evidence type="ECO:0000259" key="11">
    <source>
        <dbReference type="PROSITE" id="PS50110"/>
    </source>
</evidence>
<dbReference type="EMBL" id="CADCWO010000070">
    <property type="protein sequence ID" value="CAA9567784.1"/>
    <property type="molecule type" value="Genomic_DNA"/>
</dbReference>
<gene>
    <name evidence="14" type="ORF">AVDCRST_MAG81-1257</name>
</gene>
<dbReference type="CDD" id="cd16922">
    <property type="entry name" value="HATPase_EvgS-ArcB-TorS-like"/>
    <property type="match status" value="1"/>
</dbReference>
<evidence type="ECO:0000256" key="4">
    <source>
        <dbReference type="ARBA" id="ARBA00022679"/>
    </source>
</evidence>
<dbReference type="PRINTS" id="PR00344">
    <property type="entry name" value="BCTRLSENSOR"/>
</dbReference>